<dbReference type="AlphaFoldDB" id="A0A5J4IZ07"/>
<reference evidence="1 2" key="1">
    <citation type="submission" date="2019-08" db="EMBL/GenBank/DDBJ databases">
        <title>Draft genome sequence of Ulvibacter marinus type strain NBRC 109484.</title>
        <authorList>
            <person name="Kawano K."/>
            <person name="Ushijima N."/>
            <person name="Kihara M."/>
            <person name="Itoh H."/>
        </authorList>
    </citation>
    <scope>NUCLEOTIDE SEQUENCE [LARGE SCALE GENOMIC DNA]</scope>
    <source>
        <strain evidence="1 2">NBRC 109484</strain>
    </source>
</reference>
<comment type="caution">
    <text evidence="1">The sequence shown here is derived from an EMBL/GenBank/DDBJ whole genome shotgun (WGS) entry which is preliminary data.</text>
</comment>
<gene>
    <name evidence="1" type="ORF">ULMA_09860</name>
</gene>
<dbReference type="EMBL" id="BKCG01000001">
    <property type="protein sequence ID" value="GER58878.1"/>
    <property type="molecule type" value="Genomic_DNA"/>
</dbReference>
<accession>A0A5J4IZ07</accession>
<keyword evidence="2" id="KW-1185">Reference proteome</keyword>
<protein>
    <submittedName>
        <fullName evidence="1">Uncharacterized protein</fullName>
    </submittedName>
</protein>
<evidence type="ECO:0000313" key="1">
    <source>
        <dbReference type="EMBL" id="GER58878.1"/>
    </source>
</evidence>
<dbReference type="Proteomes" id="UP000326509">
    <property type="component" value="Unassembled WGS sequence"/>
</dbReference>
<sequence length="86" mass="9724">MKTTMTDTEMMDAGFLAGTIVASKADGDCPFVIKTDGKESVMYDPINIEDAYKKDGMKVWFTFRGLRMMNRCTKANPVELVEMRTK</sequence>
<organism evidence="1 2">
    <name type="scientific">Patiriisocius marinus</name>
    <dbReference type="NCBI Taxonomy" id="1397112"/>
    <lineage>
        <taxon>Bacteria</taxon>
        <taxon>Pseudomonadati</taxon>
        <taxon>Bacteroidota</taxon>
        <taxon>Flavobacteriia</taxon>
        <taxon>Flavobacteriales</taxon>
        <taxon>Flavobacteriaceae</taxon>
        <taxon>Patiriisocius</taxon>
    </lineage>
</organism>
<proteinExistence type="predicted"/>
<name>A0A5J4IZ07_9FLAO</name>
<evidence type="ECO:0000313" key="2">
    <source>
        <dbReference type="Proteomes" id="UP000326509"/>
    </source>
</evidence>